<name>A0ACA9PS26_9GLOM</name>
<accession>A0ACA9PS26</accession>
<feature type="non-terminal residue" evidence="1">
    <location>
        <position position="101"/>
    </location>
</feature>
<protein>
    <submittedName>
        <fullName evidence="1">6559_t:CDS:1</fullName>
    </submittedName>
</protein>
<keyword evidence="2" id="KW-1185">Reference proteome</keyword>
<evidence type="ECO:0000313" key="1">
    <source>
        <dbReference type="EMBL" id="CAG8721874.1"/>
    </source>
</evidence>
<feature type="non-terminal residue" evidence="1">
    <location>
        <position position="1"/>
    </location>
</feature>
<reference evidence="1" key="1">
    <citation type="submission" date="2021-06" db="EMBL/GenBank/DDBJ databases">
        <authorList>
            <person name="Kallberg Y."/>
            <person name="Tangrot J."/>
            <person name="Rosling A."/>
        </authorList>
    </citation>
    <scope>NUCLEOTIDE SEQUENCE</scope>
    <source>
        <strain evidence="1">IL203A</strain>
    </source>
</reference>
<gene>
    <name evidence="1" type="ORF">DHETER_LOCUS12882</name>
</gene>
<sequence length="101" mass="11164">ICSIIDDYEAEGTIISKQYGVKNTQNPKKQAVLLGITSTVMPILLTKYLDLLALDSTGHHNSLNFPNTAFMVRSDEPCGRVIATFISDKETILVVDLMFES</sequence>
<dbReference type="EMBL" id="CAJVPU010033209">
    <property type="protein sequence ID" value="CAG8721874.1"/>
    <property type="molecule type" value="Genomic_DNA"/>
</dbReference>
<comment type="caution">
    <text evidence="1">The sequence shown here is derived from an EMBL/GenBank/DDBJ whole genome shotgun (WGS) entry which is preliminary data.</text>
</comment>
<evidence type="ECO:0000313" key="2">
    <source>
        <dbReference type="Proteomes" id="UP000789702"/>
    </source>
</evidence>
<dbReference type="Proteomes" id="UP000789702">
    <property type="component" value="Unassembled WGS sequence"/>
</dbReference>
<proteinExistence type="predicted"/>
<organism evidence="1 2">
    <name type="scientific">Dentiscutata heterogama</name>
    <dbReference type="NCBI Taxonomy" id="1316150"/>
    <lineage>
        <taxon>Eukaryota</taxon>
        <taxon>Fungi</taxon>
        <taxon>Fungi incertae sedis</taxon>
        <taxon>Mucoromycota</taxon>
        <taxon>Glomeromycotina</taxon>
        <taxon>Glomeromycetes</taxon>
        <taxon>Diversisporales</taxon>
        <taxon>Gigasporaceae</taxon>
        <taxon>Dentiscutata</taxon>
    </lineage>
</organism>